<dbReference type="GO" id="GO:0030163">
    <property type="term" value="P:protein catabolic process"/>
    <property type="evidence" value="ECO:0007669"/>
    <property type="project" value="InterPro"/>
</dbReference>
<dbReference type="SUPFAM" id="SSF54211">
    <property type="entry name" value="Ribosomal protein S5 domain 2-like"/>
    <property type="match status" value="1"/>
</dbReference>
<dbReference type="GO" id="GO:0006508">
    <property type="term" value="P:proteolysis"/>
    <property type="evidence" value="ECO:0007669"/>
    <property type="project" value="UniProtKB-KW"/>
</dbReference>
<keyword evidence="1" id="KW-0720">Serine protease</keyword>
<evidence type="ECO:0000313" key="6">
    <source>
        <dbReference type="Proteomes" id="UP000652354"/>
    </source>
</evidence>
<proteinExistence type="inferred from homology"/>
<dbReference type="Proteomes" id="UP000652354">
    <property type="component" value="Unassembled WGS sequence"/>
</dbReference>
<dbReference type="AlphaFoldDB" id="A0A919UKK3"/>
<evidence type="ECO:0000256" key="1">
    <source>
        <dbReference type="PROSITE-ProRule" id="PRU01122"/>
    </source>
</evidence>
<gene>
    <name evidence="5" type="ORF">Dac01nite_21130</name>
</gene>
<dbReference type="GO" id="GO:0004252">
    <property type="term" value="F:serine-type endopeptidase activity"/>
    <property type="evidence" value="ECO:0007669"/>
    <property type="project" value="UniProtKB-UniRule"/>
</dbReference>
<feature type="transmembrane region" description="Helical" evidence="3">
    <location>
        <begin position="54"/>
        <end position="79"/>
    </location>
</feature>
<comment type="similarity">
    <text evidence="1">Belongs to the peptidase S16 family.</text>
</comment>
<dbReference type="EMBL" id="BONR01000005">
    <property type="protein sequence ID" value="GIG55361.1"/>
    <property type="molecule type" value="Genomic_DNA"/>
</dbReference>
<name>A0A919UKK3_9MICO</name>
<feature type="region of interest" description="Disordered" evidence="2">
    <location>
        <begin position="1"/>
        <end position="47"/>
    </location>
</feature>
<comment type="catalytic activity">
    <reaction evidence="1">
        <text>Hydrolysis of proteins in presence of ATP.</text>
        <dbReference type="EC" id="3.4.21.53"/>
    </reaction>
</comment>
<organism evidence="5 6">
    <name type="scientific">Demequina activiva</name>
    <dbReference type="NCBI Taxonomy" id="1582364"/>
    <lineage>
        <taxon>Bacteria</taxon>
        <taxon>Bacillati</taxon>
        <taxon>Actinomycetota</taxon>
        <taxon>Actinomycetes</taxon>
        <taxon>Micrococcales</taxon>
        <taxon>Demequinaceae</taxon>
        <taxon>Demequina</taxon>
    </lineage>
</organism>
<dbReference type="InterPro" id="IPR027065">
    <property type="entry name" value="Lon_Prtase"/>
</dbReference>
<dbReference type="SUPFAM" id="SSF50156">
    <property type="entry name" value="PDZ domain-like"/>
    <property type="match status" value="1"/>
</dbReference>
<evidence type="ECO:0000259" key="4">
    <source>
        <dbReference type="PROSITE" id="PS51786"/>
    </source>
</evidence>
<dbReference type="InterPro" id="IPR008269">
    <property type="entry name" value="Lon_proteolytic"/>
</dbReference>
<keyword evidence="3" id="KW-1133">Transmembrane helix</keyword>
<keyword evidence="3" id="KW-0812">Transmembrane</keyword>
<evidence type="ECO:0000256" key="3">
    <source>
        <dbReference type="SAM" id="Phobius"/>
    </source>
</evidence>
<dbReference type="InterPro" id="IPR036034">
    <property type="entry name" value="PDZ_sf"/>
</dbReference>
<dbReference type="InterPro" id="IPR020568">
    <property type="entry name" value="Ribosomal_Su5_D2-typ_SF"/>
</dbReference>
<protein>
    <recommendedName>
        <fullName evidence="1">endopeptidase La</fullName>
        <ecNumber evidence="1">3.4.21.53</ecNumber>
    </recommendedName>
</protein>
<reference evidence="5" key="1">
    <citation type="submission" date="2021-01" db="EMBL/GenBank/DDBJ databases">
        <title>Whole genome shotgun sequence of Demequina activiva NBRC 110675.</title>
        <authorList>
            <person name="Komaki H."/>
            <person name="Tamura T."/>
        </authorList>
    </citation>
    <scope>NUCLEOTIDE SEQUENCE</scope>
    <source>
        <strain evidence="5">NBRC 110675</strain>
    </source>
</reference>
<dbReference type="PANTHER" id="PTHR10046">
    <property type="entry name" value="ATP DEPENDENT LON PROTEASE FAMILY MEMBER"/>
    <property type="match status" value="1"/>
</dbReference>
<dbReference type="GO" id="GO:0004176">
    <property type="term" value="F:ATP-dependent peptidase activity"/>
    <property type="evidence" value="ECO:0007669"/>
    <property type="project" value="UniProtKB-UniRule"/>
</dbReference>
<keyword evidence="6" id="KW-1185">Reference proteome</keyword>
<dbReference type="InterPro" id="IPR001478">
    <property type="entry name" value="PDZ"/>
</dbReference>
<keyword evidence="1" id="KW-0645">Protease</keyword>
<dbReference type="Pfam" id="PF13180">
    <property type="entry name" value="PDZ_2"/>
    <property type="match status" value="1"/>
</dbReference>
<comment type="caution">
    <text evidence="5">The sequence shown here is derived from an EMBL/GenBank/DDBJ whole genome shotgun (WGS) entry which is preliminary data.</text>
</comment>
<evidence type="ECO:0000313" key="5">
    <source>
        <dbReference type="EMBL" id="GIG55361.1"/>
    </source>
</evidence>
<dbReference type="EC" id="3.4.21.53" evidence="1"/>
<sequence>MGASFAISNDGRVTLPPERSATVATPQDSGATALDAGDREPAPDDLVPTDRRTLVMSVCGLGGAILVAVLSVLPASFALGGPGPTFDTLAQDDGVPTVEISGAPTFPASGELRLTTVTVARTSETPFTLGRVLRDWASPSAYVTPEEEVFGTPDQEDEFEEQSQQAWITSQEAATVAALEALGEPVPATLTVAEVDETSDALGVLEPGDVITGVDGAEVGTFTGLSDAVGDRSPGADITVDYLRGGEQQEATFGTLDDGFGEAIMGIWIDPQFDLPVDVSVNVAEVSGPSAGLMFSLSIMDQLTEIDELGGAKVAGTGTISAAGDVGPIGGIRMKMYGARDAGSSSFLAPVENCGEVAGNVPDGLDVFSVDTLDDAYAAITAIGAGDTSALATCEAP</sequence>
<evidence type="ECO:0000256" key="2">
    <source>
        <dbReference type="SAM" id="MobiDB-lite"/>
    </source>
</evidence>
<dbReference type="InterPro" id="IPR014721">
    <property type="entry name" value="Ribsml_uS5_D2-typ_fold_subgr"/>
</dbReference>
<dbReference type="GO" id="GO:0005524">
    <property type="term" value="F:ATP binding"/>
    <property type="evidence" value="ECO:0007669"/>
    <property type="project" value="InterPro"/>
</dbReference>
<feature type="active site" evidence="1">
    <location>
        <position position="335"/>
    </location>
</feature>
<dbReference type="Gene3D" id="2.30.42.10">
    <property type="match status" value="1"/>
</dbReference>
<feature type="compositionally biased region" description="Basic and acidic residues" evidence="2">
    <location>
        <begin position="36"/>
        <end position="47"/>
    </location>
</feature>
<keyword evidence="3" id="KW-0472">Membrane</keyword>
<dbReference type="Gene3D" id="3.30.230.10">
    <property type="match status" value="1"/>
</dbReference>
<feature type="domain" description="Lon proteolytic" evidence="4">
    <location>
        <begin position="288"/>
        <end position="383"/>
    </location>
</feature>
<dbReference type="PROSITE" id="PS51786">
    <property type="entry name" value="LON_PROTEOLYTIC"/>
    <property type="match status" value="1"/>
</dbReference>
<accession>A0A919UKK3</accession>
<feature type="active site" evidence="1">
    <location>
        <position position="290"/>
    </location>
</feature>
<keyword evidence="1" id="KW-0378">Hydrolase</keyword>
<dbReference type="Pfam" id="PF05362">
    <property type="entry name" value="Lon_C"/>
    <property type="match status" value="1"/>
</dbReference>